<dbReference type="EMBL" id="CAJOBO010003824">
    <property type="protein sequence ID" value="CAF4504283.1"/>
    <property type="molecule type" value="Genomic_DNA"/>
</dbReference>
<name>A0A820JXB7_9BILA</name>
<comment type="caution">
    <text evidence="3">The sequence shown here is derived from an EMBL/GenBank/DDBJ whole genome shotgun (WGS) entry which is preliminary data.</text>
</comment>
<dbReference type="EMBL" id="CAJOBP010002076">
    <property type="protein sequence ID" value="CAF4332713.1"/>
    <property type="molecule type" value="Genomic_DNA"/>
</dbReference>
<dbReference type="Proteomes" id="UP000663833">
    <property type="component" value="Unassembled WGS sequence"/>
</dbReference>
<evidence type="ECO:0000313" key="2">
    <source>
        <dbReference type="EMBL" id="CAF3473508.1"/>
    </source>
</evidence>
<gene>
    <name evidence="4" type="ORF">HFQ381_LOCUS28000</name>
    <name evidence="2" type="ORF">LUA448_LOCUS23540</name>
    <name evidence="1" type="ORF">TIS948_LOCUS16768</name>
    <name evidence="3" type="ORF">UJA718_LOCUS14604</name>
</gene>
<evidence type="ECO:0000313" key="5">
    <source>
        <dbReference type="Proteomes" id="UP000663873"/>
    </source>
</evidence>
<reference evidence="3" key="1">
    <citation type="submission" date="2021-02" db="EMBL/GenBank/DDBJ databases">
        <authorList>
            <person name="Nowell W R."/>
        </authorList>
    </citation>
    <scope>NUCLEOTIDE SEQUENCE</scope>
</reference>
<accession>A0A820JXB7</accession>
<dbReference type="EMBL" id="CAJNXB010002825">
    <property type="protein sequence ID" value="CAF3278864.1"/>
    <property type="molecule type" value="Genomic_DNA"/>
</dbReference>
<dbReference type="Proteomes" id="UP000663873">
    <property type="component" value="Unassembled WGS sequence"/>
</dbReference>
<organism evidence="3 5">
    <name type="scientific">Rotaria socialis</name>
    <dbReference type="NCBI Taxonomy" id="392032"/>
    <lineage>
        <taxon>Eukaryota</taxon>
        <taxon>Metazoa</taxon>
        <taxon>Spiralia</taxon>
        <taxon>Gnathifera</taxon>
        <taxon>Rotifera</taxon>
        <taxon>Eurotatoria</taxon>
        <taxon>Bdelloidea</taxon>
        <taxon>Philodinida</taxon>
        <taxon>Philodinidae</taxon>
        <taxon>Rotaria</taxon>
    </lineage>
</organism>
<dbReference type="Proteomes" id="UP000663851">
    <property type="component" value="Unassembled WGS sequence"/>
</dbReference>
<dbReference type="Proteomes" id="UP000663825">
    <property type="component" value="Unassembled WGS sequence"/>
</dbReference>
<evidence type="ECO:0000313" key="1">
    <source>
        <dbReference type="EMBL" id="CAF3278864.1"/>
    </source>
</evidence>
<evidence type="ECO:0000313" key="3">
    <source>
        <dbReference type="EMBL" id="CAF4332713.1"/>
    </source>
</evidence>
<sequence>MINNCCTITSIIQNSINLRFKQPIFPLLCMIEQFLLQTVNGSETVDETNTIGLNDVREFLADDVDAEKFQRELTMLPDYLSVIRKEKKMALKKIPKISTICEVLNTQSIGKSMFSEFSKVLSLYLTIPVTTATTE</sequence>
<proteinExistence type="predicted"/>
<dbReference type="AlphaFoldDB" id="A0A820JXB7"/>
<evidence type="ECO:0000313" key="4">
    <source>
        <dbReference type="EMBL" id="CAF4504283.1"/>
    </source>
</evidence>
<dbReference type="EMBL" id="CAJNYD010003053">
    <property type="protein sequence ID" value="CAF3473508.1"/>
    <property type="molecule type" value="Genomic_DNA"/>
</dbReference>
<keyword evidence="5" id="KW-1185">Reference proteome</keyword>
<protein>
    <submittedName>
        <fullName evidence="3">Uncharacterized protein</fullName>
    </submittedName>
</protein>